<protein>
    <submittedName>
        <fullName evidence="2">Uncharacterized protein</fullName>
    </submittedName>
</protein>
<name>K5EEN2_RHOBT</name>
<evidence type="ECO:0000313" key="3">
    <source>
        <dbReference type="Proteomes" id="UP000007993"/>
    </source>
</evidence>
<reference evidence="2 3" key="1">
    <citation type="journal article" date="2013" name="Mar. Genomics">
        <title>Expression of sulfatases in Rhodopirellula baltica and the diversity of sulfatases in the genus Rhodopirellula.</title>
        <authorList>
            <person name="Wegner C.E."/>
            <person name="Richter-Heitmann T."/>
            <person name="Klindworth A."/>
            <person name="Klockow C."/>
            <person name="Richter M."/>
            <person name="Achstetter T."/>
            <person name="Glockner F.O."/>
            <person name="Harder J."/>
        </authorList>
    </citation>
    <scope>NUCLEOTIDE SEQUENCE [LARGE SCALE GENOMIC DNA]</scope>
    <source>
        <strain evidence="2 3">SH28</strain>
    </source>
</reference>
<dbReference type="Proteomes" id="UP000007993">
    <property type="component" value="Unassembled WGS sequence"/>
</dbReference>
<dbReference type="EMBL" id="AMCW01000010">
    <property type="protein sequence ID" value="EKK04331.1"/>
    <property type="molecule type" value="Genomic_DNA"/>
</dbReference>
<evidence type="ECO:0000313" key="2">
    <source>
        <dbReference type="EMBL" id="EKK04331.1"/>
    </source>
</evidence>
<sequence length="43" mass="4814">MLPIDQAFPASAVTTQSVTAKRNDSTAERERSQLDIDHRLDDN</sequence>
<organism evidence="2 3">
    <name type="scientific">Rhodopirellula baltica SH28</name>
    <dbReference type="NCBI Taxonomy" id="993517"/>
    <lineage>
        <taxon>Bacteria</taxon>
        <taxon>Pseudomonadati</taxon>
        <taxon>Planctomycetota</taxon>
        <taxon>Planctomycetia</taxon>
        <taxon>Pirellulales</taxon>
        <taxon>Pirellulaceae</taxon>
        <taxon>Rhodopirellula</taxon>
    </lineage>
</organism>
<feature type="region of interest" description="Disordered" evidence="1">
    <location>
        <begin position="1"/>
        <end position="43"/>
    </location>
</feature>
<comment type="caution">
    <text evidence="2">The sequence shown here is derived from an EMBL/GenBank/DDBJ whole genome shotgun (WGS) entry which is preliminary data.</text>
</comment>
<accession>K5EEN2</accession>
<proteinExistence type="predicted"/>
<gene>
    <name evidence="2" type="ORF">RBSH_00363</name>
</gene>
<feature type="compositionally biased region" description="Basic and acidic residues" evidence="1">
    <location>
        <begin position="21"/>
        <end position="43"/>
    </location>
</feature>
<evidence type="ECO:0000256" key="1">
    <source>
        <dbReference type="SAM" id="MobiDB-lite"/>
    </source>
</evidence>
<dbReference type="PATRIC" id="fig|993517.3.peg.399"/>
<dbReference type="AlphaFoldDB" id="K5EEN2"/>